<accession>A0A6A1WJK0</accession>
<dbReference type="GO" id="GO:0005737">
    <property type="term" value="C:cytoplasm"/>
    <property type="evidence" value="ECO:0007669"/>
    <property type="project" value="TreeGrafter"/>
</dbReference>
<dbReference type="SUPFAM" id="SSF47616">
    <property type="entry name" value="GST C-terminal domain-like"/>
    <property type="match status" value="1"/>
</dbReference>
<dbReference type="InterPro" id="IPR036282">
    <property type="entry name" value="Glutathione-S-Trfase_C_sf"/>
</dbReference>
<feature type="domain" description="GST N-terminal" evidence="5">
    <location>
        <begin position="4"/>
        <end position="83"/>
    </location>
</feature>
<dbReference type="PANTHER" id="PTHR11260">
    <property type="entry name" value="GLUTATHIONE S-TRANSFERASE, GST, SUPERFAMILY, GST DOMAIN CONTAINING"/>
    <property type="match status" value="1"/>
</dbReference>
<evidence type="ECO:0000259" key="6">
    <source>
        <dbReference type="PROSITE" id="PS50405"/>
    </source>
</evidence>
<dbReference type="Pfam" id="PF02798">
    <property type="entry name" value="GST_N"/>
    <property type="match status" value="1"/>
</dbReference>
<comment type="caution">
    <text evidence="7">The sequence shown here is derived from an EMBL/GenBank/DDBJ whole genome shotgun (WGS) entry which is preliminary data.</text>
</comment>
<sequence length="226" mass="26034">MMAEEVKLFRSWSSPFPLRVIWALELKGIPYEVILVDLSNKSSLLLQYNPIHMKVPVLVHNGKSIAESLVILEYVEETWKQTPSLLPEDPYERAMERFWAKFGDDKVLPSLWNVFIKQGKDQEEAMVPAQENLTNLEELLRGKNFFSGERIGFLDLAFGWLANMVSVFEEVMGATVLDNQKLPSLSAWMKNFMDAPIIKESWPPRDKLITKCQALRQAHIEKEAPK</sequence>
<dbReference type="EC" id="2.5.1.18" evidence="1"/>
<dbReference type="Pfam" id="PF00043">
    <property type="entry name" value="GST_C"/>
    <property type="match status" value="1"/>
</dbReference>
<dbReference type="Gene3D" id="1.20.1050.10">
    <property type="match status" value="1"/>
</dbReference>
<gene>
    <name evidence="7" type="ORF">CJ030_MR2G016972</name>
</gene>
<dbReference type="SFLD" id="SFLDS00019">
    <property type="entry name" value="Glutathione_Transferase_(cytos"/>
    <property type="match status" value="1"/>
</dbReference>
<name>A0A6A1WJK0_9ROSI</name>
<dbReference type="CDD" id="cd03058">
    <property type="entry name" value="GST_N_Tau"/>
    <property type="match status" value="1"/>
</dbReference>
<dbReference type="InterPro" id="IPR045074">
    <property type="entry name" value="GST_C_Tau"/>
</dbReference>
<comment type="similarity">
    <text evidence="4">Belongs to the GST superfamily.</text>
</comment>
<dbReference type="GO" id="GO:0006749">
    <property type="term" value="P:glutathione metabolic process"/>
    <property type="evidence" value="ECO:0007669"/>
    <property type="project" value="InterPro"/>
</dbReference>
<dbReference type="InterPro" id="IPR045073">
    <property type="entry name" value="Omega/Tau-like"/>
</dbReference>
<dbReference type="InterPro" id="IPR036249">
    <property type="entry name" value="Thioredoxin-like_sf"/>
</dbReference>
<dbReference type="PROSITE" id="PS50405">
    <property type="entry name" value="GST_CTER"/>
    <property type="match status" value="1"/>
</dbReference>
<reference evidence="7 8" key="1">
    <citation type="journal article" date="2019" name="Plant Biotechnol. J.">
        <title>The red bayberry genome and genetic basis of sex determination.</title>
        <authorList>
            <person name="Jia H.M."/>
            <person name="Jia H.J."/>
            <person name="Cai Q.L."/>
            <person name="Wang Y."/>
            <person name="Zhao H.B."/>
            <person name="Yang W.F."/>
            <person name="Wang G.Y."/>
            <person name="Li Y.H."/>
            <person name="Zhan D.L."/>
            <person name="Shen Y.T."/>
            <person name="Niu Q.F."/>
            <person name="Chang L."/>
            <person name="Qiu J."/>
            <person name="Zhao L."/>
            <person name="Xie H.B."/>
            <person name="Fu W.Y."/>
            <person name="Jin J."/>
            <person name="Li X.W."/>
            <person name="Jiao Y."/>
            <person name="Zhou C.C."/>
            <person name="Tu T."/>
            <person name="Chai C.Y."/>
            <person name="Gao J.L."/>
            <person name="Fan L.J."/>
            <person name="van de Weg E."/>
            <person name="Wang J.Y."/>
            <person name="Gao Z.S."/>
        </authorList>
    </citation>
    <scope>NUCLEOTIDE SEQUENCE [LARGE SCALE GENOMIC DNA]</scope>
    <source>
        <tissue evidence="7">Leaves</tissue>
    </source>
</reference>
<dbReference type="EMBL" id="RXIC02000020">
    <property type="protein sequence ID" value="KAB1224646.1"/>
    <property type="molecule type" value="Genomic_DNA"/>
</dbReference>
<dbReference type="InterPro" id="IPR010987">
    <property type="entry name" value="Glutathione-S-Trfase_C-like"/>
</dbReference>
<organism evidence="7 8">
    <name type="scientific">Morella rubra</name>
    <name type="common">Chinese bayberry</name>
    <dbReference type="NCBI Taxonomy" id="262757"/>
    <lineage>
        <taxon>Eukaryota</taxon>
        <taxon>Viridiplantae</taxon>
        <taxon>Streptophyta</taxon>
        <taxon>Embryophyta</taxon>
        <taxon>Tracheophyta</taxon>
        <taxon>Spermatophyta</taxon>
        <taxon>Magnoliopsida</taxon>
        <taxon>eudicotyledons</taxon>
        <taxon>Gunneridae</taxon>
        <taxon>Pentapetalae</taxon>
        <taxon>rosids</taxon>
        <taxon>fabids</taxon>
        <taxon>Fagales</taxon>
        <taxon>Myricaceae</taxon>
        <taxon>Morella</taxon>
    </lineage>
</organism>
<evidence type="ECO:0000313" key="7">
    <source>
        <dbReference type="EMBL" id="KAB1224646.1"/>
    </source>
</evidence>
<keyword evidence="8" id="KW-1185">Reference proteome</keyword>
<dbReference type="CDD" id="cd03185">
    <property type="entry name" value="GST_C_Tau"/>
    <property type="match status" value="1"/>
</dbReference>
<evidence type="ECO:0000259" key="5">
    <source>
        <dbReference type="PROSITE" id="PS50404"/>
    </source>
</evidence>
<dbReference type="AlphaFoldDB" id="A0A6A1WJK0"/>
<dbReference type="FunFam" id="3.40.30.10:FF:000014">
    <property type="entry name" value="Tau class glutathione S-transferase"/>
    <property type="match status" value="1"/>
</dbReference>
<dbReference type="SFLD" id="SFLDG00358">
    <property type="entry name" value="Main_(cytGST)"/>
    <property type="match status" value="1"/>
</dbReference>
<dbReference type="OrthoDB" id="4951845at2759"/>
<feature type="domain" description="GST C-terminal" evidence="6">
    <location>
        <begin position="89"/>
        <end position="226"/>
    </location>
</feature>
<evidence type="ECO:0000313" key="8">
    <source>
        <dbReference type="Proteomes" id="UP000516437"/>
    </source>
</evidence>
<evidence type="ECO:0000256" key="4">
    <source>
        <dbReference type="RuleBase" id="RU003494"/>
    </source>
</evidence>
<dbReference type="SUPFAM" id="SSF52833">
    <property type="entry name" value="Thioredoxin-like"/>
    <property type="match status" value="1"/>
</dbReference>
<comment type="catalytic activity">
    <reaction evidence="3">
        <text>RX + glutathione = an S-substituted glutathione + a halide anion + H(+)</text>
        <dbReference type="Rhea" id="RHEA:16437"/>
        <dbReference type="ChEBI" id="CHEBI:15378"/>
        <dbReference type="ChEBI" id="CHEBI:16042"/>
        <dbReference type="ChEBI" id="CHEBI:17792"/>
        <dbReference type="ChEBI" id="CHEBI:57925"/>
        <dbReference type="ChEBI" id="CHEBI:90779"/>
        <dbReference type="EC" id="2.5.1.18"/>
    </reaction>
</comment>
<keyword evidence="2 7" id="KW-0808">Transferase</keyword>
<dbReference type="GO" id="GO:0004364">
    <property type="term" value="F:glutathione transferase activity"/>
    <property type="evidence" value="ECO:0007669"/>
    <property type="project" value="UniProtKB-EC"/>
</dbReference>
<evidence type="ECO:0000256" key="1">
    <source>
        <dbReference type="ARBA" id="ARBA00012452"/>
    </source>
</evidence>
<protein>
    <recommendedName>
        <fullName evidence="1">glutathione transferase</fullName>
        <ecNumber evidence="1">2.5.1.18</ecNumber>
    </recommendedName>
</protein>
<dbReference type="InterPro" id="IPR004045">
    <property type="entry name" value="Glutathione_S-Trfase_N"/>
</dbReference>
<dbReference type="InterPro" id="IPR004046">
    <property type="entry name" value="GST_C"/>
</dbReference>
<dbReference type="PROSITE" id="PS50404">
    <property type="entry name" value="GST_NTER"/>
    <property type="match status" value="1"/>
</dbReference>
<dbReference type="InterPro" id="IPR040079">
    <property type="entry name" value="Glutathione_S-Trfase"/>
</dbReference>
<evidence type="ECO:0000256" key="3">
    <source>
        <dbReference type="ARBA" id="ARBA00047960"/>
    </source>
</evidence>
<dbReference type="Gene3D" id="3.40.30.10">
    <property type="entry name" value="Glutaredoxin"/>
    <property type="match status" value="1"/>
</dbReference>
<evidence type="ECO:0000256" key="2">
    <source>
        <dbReference type="ARBA" id="ARBA00022679"/>
    </source>
</evidence>
<dbReference type="FunFam" id="1.20.1050.10:FF:000012">
    <property type="entry name" value="Tau class glutathione S-transferase"/>
    <property type="match status" value="1"/>
</dbReference>
<dbReference type="SFLD" id="SFLDG01152">
    <property type="entry name" value="Main.3:_Omega-_and_Tau-like"/>
    <property type="match status" value="1"/>
</dbReference>
<dbReference type="Proteomes" id="UP000516437">
    <property type="component" value="Chromosome 2"/>
</dbReference>
<proteinExistence type="inferred from homology"/>
<dbReference type="PANTHER" id="PTHR11260:SF762">
    <property type="entry name" value="GLUTATHIONE TRANSFERASE"/>
    <property type="match status" value="1"/>
</dbReference>